<dbReference type="InterPro" id="IPR050306">
    <property type="entry name" value="PfkB_Carbo_kinase"/>
</dbReference>
<name>A0A0J8GR71_9ALTE</name>
<dbReference type="Pfam" id="PF00294">
    <property type="entry name" value="PfkB"/>
    <property type="match status" value="1"/>
</dbReference>
<dbReference type="SUPFAM" id="SSF53613">
    <property type="entry name" value="Ribokinase-like"/>
    <property type="match status" value="1"/>
</dbReference>
<keyword evidence="2" id="KW-0808">Transferase</keyword>
<dbReference type="STRING" id="1513271.XM47_18315"/>
<dbReference type="Gene3D" id="3.40.1190.20">
    <property type="match status" value="1"/>
</dbReference>
<evidence type="ECO:0000256" key="1">
    <source>
        <dbReference type="ARBA" id="ARBA00010688"/>
    </source>
</evidence>
<protein>
    <recommendedName>
        <fullName evidence="4">Carbohydrate kinase PfkB domain-containing protein</fullName>
    </recommendedName>
</protein>
<evidence type="ECO:0000256" key="2">
    <source>
        <dbReference type="ARBA" id="ARBA00022679"/>
    </source>
</evidence>
<sequence>MTSLALIGECMMELNAIDTLNFKRSFGGDTYNTAVYAKRWQPNIPVYYLSAIGTDTLSNEMLTQWKAEDLNTDYVLTSDTAQLGIYAITNESGVRDVSYWRKDSAAIQIMKLLEEKGGIEFLPKFDYLYFTGISLGILSDVDKEKLLDLIKQMKKQGTVIAFDPNYRKKLWSSIEEAARWITKAYEICDIAFPGVGDHKAIFGHLDHKEVYAYISQFNCNEIIIKSGANGVYGYVGKNDAYHVPYKAATRAIDSTAAGDSFSGTYLASKISGDDMQTSLQIAADVAMTVVQHPGAIRFY</sequence>
<evidence type="ECO:0000313" key="6">
    <source>
        <dbReference type="Proteomes" id="UP000037600"/>
    </source>
</evidence>
<dbReference type="GO" id="GO:0019698">
    <property type="term" value="P:D-galacturonate catabolic process"/>
    <property type="evidence" value="ECO:0007669"/>
    <property type="project" value="TreeGrafter"/>
</dbReference>
<keyword evidence="3" id="KW-0418">Kinase</keyword>
<comment type="caution">
    <text evidence="5">The sequence shown here is derived from an EMBL/GenBank/DDBJ whole genome shotgun (WGS) entry which is preliminary data.</text>
</comment>
<dbReference type="PANTHER" id="PTHR43085:SF15">
    <property type="entry name" value="2-DEHYDRO-3-DEOXYGLUCONOKINASE"/>
    <property type="match status" value="1"/>
</dbReference>
<proteinExistence type="inferred from homology"/>
<dbReference type="AlphaFoldDB" id="A0A0J8GR71"/>
<dbReference type="PATRIC" id="fig|1513271.3.peg.3757"/>
<dbReference type="EMBL" id="LAZL01000046">
    <property type="protein sequence ID" value="KMT63709.1"/>
    <property type="molecule type" value="Genomic_DNA"/>
</dbReference>
<dbReference type="CDD" id="cd01166">
    <property type="entry name" value="KdgK"/>
    <property type="match status" value="1"/>
</dbReference>
<dbReference type="GO" id="GO:0008673">
    <property type="term" value="F:2-dehydro-3-deoxygluconokinase activity"/>
    <property type="evidence" value="ECO:0007669"/>
    <property type="project" value="TreeGrafter"/>
</dbReference>
<feature type="domain" description="Carbohydrate kinase PfkB" evidence="4">
    <location>
        <begin position="1"/>
        <end position="296"/>
    </location>
</feature>
<dbReference type="RefSeq" id="WP_048695862.1">
    <property type="nucleotide sequence ID" value="NZ_KQ130516.1"/>
</dbReference>
<keyword evidence="6" id="KW-1185">Reference proteome</keyword>
<dbReference type="InterPro" id="IPR011611">
    <property type="entry name" value="PfkB_dom"/>
</dbReference>
<reference evidence="5 6" key="1">
    <citation type="submission" date="2015-04" db="EMBL/GenBank/DDBJ databases">
        <title>Draft Genome Sequence of the Novel Agar-Digesting Marine Bacterium Q1.</title>
        <authorList>
            <person name="Li Y."/>
            <person name="Li D."/>
            <person name="Chen G."/>
            <person name="Du Z."/>
        </authorList>
    </citation>
    <scope>NUCLEOTIDE SEQUENCE [LARGE SCALE GENOMIC DNA]</scope>
    <source>
        <strain evidence="5 6">Q1</strain>
    </source>
</reference>
<evidence type="ECO:0000256" key="3">
    <source>
        <dbReference type="ARBA" id="ARBA00022777"/>
    </source>
</evidence>
<accession>A0A0J8GR71</accession>
<organism evidence="5 6">
    <name type="scientific">Catenovulum maritimum</name>
    <dbReference type="NCBI Taxonomy" id="1513271"/>
    <lineage>
        <taxon>Bacteria</taxon>
        <taxon>Pseudomonadati</taxon>
        <taxon>Pseudomonadota</taxon>
        <taxon>Gammaproteobacteria</taxon>
        <taxon>Alteromonadales</taxon>
        <taxon>Alteromonadaceae</taxon>
        <taxon>Catenovulum</taxon>
    </lineage>
</organism>
<dbReference type="GO" id="GO:0005829">
    <property type="term" value="C:cytosol"/>
    <property type="evidence" value="ECO:0007669"/>
    <property type="project" value="TreeGrafter"/>
</dbReference>
<dbReference type="OrthoDB" id="9776822at2"/>
<dbReference type="Proteomes" id="UP000037600">
    <property type="component" value="Unassembled WGS sequence"/>
</dbReference>
<gene>
    <name evidence="5" type="ORF">XM47_18315</name>
</gene>
<evidence type="ECO:0000259" key="4">
    <source>
        <dbReference type="Pfam" id="PF00294"/>
    </source>
</evidence>
<dbReference type="GO" id="GO:0042840">
    <property type="term" value="P:D-glucuronate catabolic process"/>
    <property type="evidence" value="ECO:0007669"/>
    <property type="project" value="TreeGrafter"/>
</dbReference>
<comment type="similarity">
    <text evidence="1">Belongs to the carbohydrate kinase PfkB family.</text>
</comment>
<evidence type="ECO:0000313" key="5">
    <source>
        <dbReference type="EMBL" id="KMT63709.1"/>
    </source>
</evidence>
<dbReference type="GO" id="GO:0006974">
    <property type="term" value="P:DNA damage response"/>
    <property type="evidence" value="ECO:0007669"/>
    <property type="project" value="TreeGrafter"/>
</dbReference>
<dbReference type="PANTHER" id="PTHR43085">
    <property type="entry name" value="HEXOKINASE FAMILY MEMBER"/>
    <property type="match status" value="1"/>
</dbReference>
<dbReference type="InterPro" id="IPR029056">
    <property type="entry name" value="Ribokinase-like"/>
</dbReference>